<comment type="caution">
    <text evidence="4">The sequence shown here is derived from an EMBL/GenBank/DDBJ whole genome shotgun (WGS) entry which is preliminary data.</text>
</comment>
<dbReference type="CDD" id="cd03801">
    <property type="entry name" value="GT4_PimA-like"/>
    <property type="match status" value="1"/>
</dbReference>
<accession>A0ABS8BY44</accession>
<dbReference type="SUPFAM" id="SSF53756">
    <property type="entry name" value="UDP-Glycosyltransferase/glycogen phosphorylase"/>
    <property type="match status" value="1"/>
</dbReference>
<dbReference type="PANTHER" id="PTHR12526">
    <property type="entry name" value="GLYCOSYLTRANSFERASE"/>
    <property type="match status" value="1"/>
</dbReference>
<dbReference type="Pfam" id="PF13692">
    <property type="entry name" value="Glyco_trans_1_4"/>
    <property type="match status" value="1"/>
</dbReference>
<evidence type="ECO:0000313" key="4">
    <source>
        <dbReference type="EMBL" id="MCB5200662.1"/>
    </source>
</evidence>
<keyword evidence="1" id="KW-0328">Glycosyltransferase</keyword>
<evidence type="ECO:0000313" key="5">
    <source>
        <dbReference type="Proteomes" id="UP001138961"/>
    </source>
</evidence>
<sequence length="379" mass="40365">MKVALVSSGSGSRGGGELYLRVLAQGLMALGHDVLVLIPDHPRMDEFATQMGAIPTRRFAFCTTYDRPTRALGAWADLRQRRRLTGLFATLDVDVLHINQQVAEDALDLVLAAAASGKPWLSTIHVGHAARDLGARLGGLRDRVTAHVLGRLRGHHIAVSTATCQQLTARLGPVTLHPVPNGVAVPDPDALTRARAQARADWGVHDDTIVLGTVGRIAAQKAPLALVDHTAATGQTRVQLVWIGDGDLRDSLTARAAKASLPLHVDGWRDDAALRLAGLDIFVLPSLFEGLPLALLEAMHAGLPIAASRADGIAEALTHPVTGLMCDSDDGWRDALQRLITDQALRLRLGAAARGTARDRFSAAAMARATADLYAQVQR</sequence>
<dbReference type="EMBL" id="JAJATZ010000010">
    <property type="protein sequence ID" value="MCB5200662.1"/>
    <property type="molecule type" value="Genomic_DNA"/>
</dbReference>
<organism evidence="4 5">
    <name type="scientific">Loktanella gaetbuli</name>
    <dbReference type="NCBI Taxonomy" id="2881335"/>
    <lineage>
        <taxon>Bacteria</taxon>
        <taxon>Pseudomonadati</taxon>
        <taxon>Pseudomonadota</taxon>
        <taxon>Alphaproteobacteria</taxon>
        <taxon>Rhodobacterales</taxon>
        <taxon>Roseobacteraceae</taxon>
        <taxon>Loktanella</taxon>
    </lineage>
</organism>
<reference evidence="4" key="1">
    <citation type="submission" date="2021-10" db="EMBL/GenBank/DDBJ databases">
        <title>Loktanella gaetbuli sp. nov., isolated from a tidal flat.</title>
        <authorList>
            <person name="Park S."/>
            <person name="Yoon J.-H."/>
        </authorList>
    </citation>
    <scope>NUCLEOTIDE SEQUENCE</scope>
    <source>
        <strain evidence="4">TSTF-M6</strain>
    </source>
</reference>
<evidence type="ECO:0000259" key="3">
    <source>
        <dbReference type="Pfam" id="PF13439"/>
    </source>
</evidence>
<dbReference type="RefSeq" id="WP_226749141.1">
    <property type="nucleotide sequence ID" value="NZ_JAJATZ010000010.1"/>
</dbReference>
<dbReference type="Gene3D" id="3.40.50.2000">
    <property type="entry name" value="Glycogen Phosphorylase B"/>
    <property type="match status" value="2"/>
</dbReference>
<feature type="domain" description="Glycosyltransferase subfamily 4-like N-terminal" evidence="3">
    <location>
        <begin position="14"/>
        <end position="183"/>
    </location>
</feature>
<dbReference type="InterPro" id="IPR028098">
    <property type="entry name" value="Glyco_trans_4-like_N"/>
</dbReference>
<dbReference type="Pfam" id="PF13439">
    <property type="entry name" value="Glyco_transf_4"/>
    <property type="match status" value="1"/>
</dbReference>
<keyword evidence="5" id="KW-1185">Reference proteome</keyword>
<proteinExistence type="predicted"/>
<name>A0ABS8BY44_9RHOB</name>
<dbReference type="Proteomes" id="UP001138961">
    <property type="component" value="Unassembled WGS sequence"/>
</dbReference>
<gene>
    <name evidence="4" type="ORF">LGQ03_15600</name>
</gene>
<dbReference type="PANTHER" id="PTHR12526:SF510">
    <property type="entry name" value="D-INOSITOL 3-PHOSPHATE GLYCOSYLTRANSFERASE"/>
    <property type="match status" value="1"/>
</dbReference>
<evidence type="ECO:0000256" key="2">
    <source>
        <dbReference type="ARBA" id="ARBA00022679"/>
    </source>
</evidence>
<keyword evidence="2" id="KW-0808">Transferase</keyword>
<evidence type="ECO:0000256" key="1">
    <source>
        <dbReference type="ARBA" id="ARBA00022676"/>
    </source>
</evidence>
<protein>
    <submittedName>
        <fullName evidence="4">Glycosyltransferase family 4 protein</fullName>
    </submittedName>
</protein>